<proteinExistence type="predicted"/>
<sequence>MEVVEAVLNFYCRTTMVDDKISGVAVFYRRKPVITREEVKEDIFLMDQSEEQQEAKTLPVEETTPDEEDINSRNRINEFIMALKLCIRIMDVPPPKDCSSSRKQLSSTFSRLLEERNRKVWCEPQY</sequence>
<evidence type="ECO:0000256" key="1">
    <source>
        <dbReference type="SAM" id="MobiDB-lite"/>
    </source>
</evidence>
<feature type="region of interest" description="Disordered" evidence="1">
    <location>
        <begin position="50"/>
        <end position="71"/>
    </location>
</feature>
<dbReference type="Proteomes" id="UP000287033">
    <property type="component" value="Unassembled WGS sequence"/>
</dbReference>
<accession>A0A401RKS1</accession>
<dbReference type="EMBL" id="BEZZ01001455">
    <property type="protein sequence ID" value="GCC18781.1"/>
    <property type="molecule type" value="Genomic_DNA"/>
</dbReference>
<evidence type="ECO:0000313" key="3">
    <source>
        <dbReference type="Proteomes" id="UP000287033"/>
    </source>
</evidence>
<keyword evidence="3" id="KW-1185">Reference proteome</keyword>
<evidence type="ECO:0000313" key="2">
    <source>
        <dbReference type="EMBL" id="GCC18781.1"/>
    </source>
</evidence>
<comment type="caution">
    <text evidence="2">The sequence shown here is derived from an EMBL/GenBank/DDBJ whole genome shotgun (WGS) entry which is preliminary data.</text>
</comment>
<dbReference type="AlphaFoldDB" id="A0A401RKS1"/>
<gene>
    <name evidence="2" type="ORF">chiPu_0018062</name>
</gene>
<name>A0A401RKS1_CHIPU</name>
<organism evidence="2 3">
    <name type="scientific">Chiloscyllium punctatum</name>
    <name type="common">Brownbanded bambooshark</name>
    <name type="synonym">Hemiscyllium punctatum</name>
    <dbReference type="NCBI Taxonomy" id="137246"/>
    <lineage>
        <taxon>Eukaryota</taxon>
        <taxon>Metazoa</taxon>
        <taxon>Chordata</taxon>
        <taxon>Craniata</taxon>
        <taxon>Vertebrata</taxon>
        <taxon>Chondrichthyes</taxon>
        <taxon>Elasmobranchii</taxon>
        <taxon>Galeomorphii</taxon>
        <taxon>Galeoidea</taxon>
        <taxon>Orectolobiformes</taxon>
        <taxon>Hemiscylliidae</taxon>
        <taxon>Chiloscyllium</taxon>
    </lineage>
</organism>
<reference evidence="2 3" key="1">
    <citation type="journal article" date="2018" name="Nat. Ecol. Evol.">
        <title>Shark genomes provide insights into elasmobranch evolution and the origin of vertebrates.</title>
        <authorList>
            <person name="Hara Y"/>
            <person name="Yamaguchi K"/>
            <person name="Onimaru K"/>
            <person name="Kadota M"/>
            <person name="Koyanagi M"/>
            <person name="Keeley SD"/>
            <person name="Tatsumi K"/>
            <person name="Tanaka K"/>
            <person name="Motone F"/>
            <person name="Kageyama Y"/>
            <person name="Nozu R"/>
            <person name="Adachi N"/>
            <person name="Nishimura O"/>
            <person name="Nakagawa R"/>
            <person name="Tanegashima C"/>
            <person name="Kiyatake I"/>
            <person name="Matsumoto R"/>
            <person name="Murakumo K"/>
            <person name="Nishida K"/>
            <person name="Terakita A"/>
            <person name="Kuratani S"/>
            <person name="Sato K"/>
            <person name="Hyodo S Kuraku.S."/>
        </authorList>
    </citation>
    <scope>NUCLEOTIDE SEQUENCE [LARGE SCALE GENOMIC DNA]</scope>
</reference>
<protein>
    <submittedName>
        <fullName evidence="2">Uncharacterized protein</fullName>
    </submittedName>
</protein>